<dbReference type="AlphaFoldDB" id="A0A413VNE6"/>
<dbReference type="InterPro" id="IPR058627">
    <property type="entry name" value="MdtA-like_C"/>
</dbReference>
<accession>A0A413VNE6</accession>
<dbReference type="PROSITE" id="PS51257">
    <property type="entry name" value="PROKAR_LIPOPROTEIN"/>
    <property type="match status" value="1"/>
</dbReference>
<dbReference type="Pfam" id="PF25967">
    <property type="entry name" value="RND-MFP_C"/>
    <property type="match status" value="1"/>
</dbReference>
<evidence type="ECO:0000259" key="2">
    <source>
        <dbReference type="Pfam" id="PF25967"/>
    </source>
</evidence>
<dbReference type="InterPro" id="IPR006143">
    <property type="entry name" value="RND_pump_MFP"/>
</dbReference>
<comment type="caution">
    <text evidence="3">The sequence shown here is derived from an EMBL/GenBank/DDBJ whole genome shotgun (WGS) entry which is preliminary data.</text>
</comment>
<dbReference type="NCBIfam" id="TIGR01730">
    <property type="entry name" value="RND_mfp"/>
    <property type="match status" value="1"/>
</dbReference>
<dbReference type="EMBL" id="QSGO01000007">
    <property type="protein sequence ID" value="RHB35072.1"/>
    <property type="molecule type" value="Genomic_DNA"/>
</dbReference>
<feature type="domain" description="Multidrug resistance protein MdtA-like C-terminal permuted SH3" evidence="2">
    <location>
        <begin position="281"/>
        <end position="339"/>
    </location>
</feature>
<dbReference type="Gene3D" id="2.40.50.100">
    <property type="match status" value="2"/>
</dbReference>
<dbReference type="SUPFAM" id="SSF111369">
    <property type="entry name" value="HlyD-like secretion proteins"/>
    <property type="match status" value="1"/>
</dbReference>
<comment type="similarity">
    <text evidence="1">Belongs to the membrane fusion protein (MFP) (TC 8.A.1) family.</text>
</comment>
<dbReference type="RefSeq" id="WP_122201586.1">
    <property type="nucleotide sequence ID" value="NZ_CABJFV010000007.1"/>
</dbReference>
<dbReference type="Gene3D" id="2.40.420.20">
    <property type="match status" value="1"/>
</dbReference>
<name>A0A413VNE6_9BACE</name>
<reference evidence="3 4" key="1">
    <citation type="submission" date="2018-08" db="EMBL/GenBank/DDBJ databases">
        <title>A genome reference for cultivated species of the human gut microbiota.</title>
        <authorList>
            <person name="Zou Y."/>
            <person name="Xue W."/>
            <person name="Luo G."/>
        </authorList>
    </citation>
    <scope>NUCLEOTIDE SEQUENCE [LARGE SCALE GENOMIC DNA]</scope>
    <source>
        <strain evidence="3 4">AM40-30BH</strain>
    </source>
</reference>
<organism evidence="3 4">
    <name type="scientific">Bacteroides nordii</name>
    <dbReference type="NCBI Taxonomy" id="291645"/>
    <lineage>
        <taxon>Bacteria</taxon>
        <taxon>Pseudomonadati</taxon>
        <taxon>Bacteroidota</taxon>
        <taxon>Bacteroidia</taxon>
        <taxon>Bacteroidales</taxon>
        <taxon>Bacteroidaceae</taxon>
        <taxon>Bacteroides</taxon>
    </lineage>
</organism>
<evidence type="ECO:0000256" key="1">
    <source>
        <dbReference type="ARBA" id="ARBA00009477"/>
    </source>
</evidence>
<gene>
    <name evidence="3" type="ORF">DW888_11550</name>
</gene>
<proteinExistence type="inferred from homology"/>
<evidence type="ECO:0000313" key="4">
    <source>
        <dbReference type="Proteomes" id="UP000284379"/>
    </source>
</evidence>
<evidence type="ECO:0000313" key="3">
    <source>
        <dbReference type="EMBL" id="RHB35072.1"/>
    </source>
</evidence>
<protein>
    <submittedName>
        <fullName evidence="3">Efflux RND transporter periplasmic adaptor subunit</fullName>
    </submittedName>
</protein>
<dbReference type="GO" id="GO:1990281">
    <property type="term" value="C:efflux pump complex"/>
    <property type="evidence" value="ECO:0007669"/>
    <property type="project" value="TreeGrafter"/>
</dbReference>
<dbReference type="Proteomes" id="UP000284379">
    <property type="component" value="Unassembled WGS sequence"/>
</dbReference>
<dbReference type="PANTHER" id="PTHR30469">
    <property type="entry name" value="MULTIDRUG RESISTANCE PROTEIN MDTA"/>
    <property type="match status" value="1"/>
</dbReference>
<dbReference type="PANTHER" id="PTHR30469:SF20">
    <property type="entry name" value="EFFLUX RND TRANSPORTER PERIPLASMIC ADAPTOR SUBUNIT"/>
    <property type="match status" value="1"/>
</dbReference>
<dbReference type="GO" id="GO:0015562">
    <property type="term" value="F:efflux transmembrane transporter activity"/>
    <property type="evidence" value="ECO:0007669"/>
    <property type="project" value="TreeGrafter"/>
</dbReference>
<sequence length="353" mass="39469">MNMKELMYLFLTVTFLASCSTEQKSKKEEAMPVRVFCAERAVSEPDREFTFLSQPFKSTELSFRVGGPVLNFDVRSGQFFRKGQVIASIDDRDFKVRKEKAEAVYQQAEAEYKRIAALYEKENISASTYEKAKADCAIARAAYQTAVNEWEDTRLYAPFDGYIQTVNIERYQEVRASQPVVSFIDLSRLKIEAYIPENMAVILQKQLAFSSGSGLKFRFDALKDKVYTTTDVEVSKSTTSNNLSFLLTAVLNNQNNELLGGMSGTLTITLPGDSTVEKESVFIPQLAVCHRPMTGTFVWKLTEDNRVQTVPVNIGDLKNDNKIEVVSGLSAGDVVVLSGHGFLSEGREVSVIK</sequence>